<name>A0A2T3JEJ5_9GAMM</name>
<keyword evidence="2" id="KW-0472">Membrane</keyword>
<evidence type="ECO:0000256" key="1">
    <source>
        <dbReference type="SAM" id="Coils"/>
    </source>
</evidence>
<keyword evidence="2" id="KW-0812">Transmembrane</keyword>
<dbReference type="AlphaFoldDB" id="A0A2T3JEJ5"/>
<protein>
    <submittedName>
        <fullName evidence="3">Uncharacterized protein</fullName>
    </submittedName>
</protein>
<dbReference type="EMBL" id="PYMJ01000015">
    <property type="protein sequence ID" value="PSU47335.1"/>
    <property type="molecule type" value="Genomic_DNA"/>
</dbReference>
<feature type="transmembrane region" description="Helical" evidence="2">
    <location>
        <begin position="198"/>
        <end position="218"/>
    </location>
</feature>
<gene>
    <name evidence="3" type="ORF">C9J12_15150</name>
</gene>
<sequence>MNEAVAIKQVSPSEELDTEYKNAIVNVSRYALAVAKTGMPSLLKMDVFKDWDLYTEQFFRTKTSADVWTSNIGIKLVNLPRQIKSSNSIIEPDIESAKTLSSQLLGPLTLEQQSSVLSTLKFQLGMIDTNISMIVRQTAALVDSLHHYNGSLETQTQDLNSLTKQTLAANEVEQDKIKELNKLVKELEDRVNKLSWELVGLGVAEAGVIGLTAVSIAAGPVGWAAAPFLAVAAAITGYYIVLDSIELVACQDLIEAKHKLLEDREKDGFTLERTAAQFSGLVDSANEAKEHLSDIVKEWESINSDVKNALASCQAAEKTIANGGQLSMDELNSVNGDISDIGSKWQSAVAKAAPLEVSMELFTNEITIGMDQEEIKQELSKNKVVSLAEYSKLQA</sequence>
<evidence type="ECO:0000313" key="3">
    <source>
        <dbReference type="EMBL" id="PSU47335.1"/>
    </source>
</evidence>
<dbReference type="SUPFAM" id="SSF58100">
    <property type="entry name" value="Bacterial hemolysins"/>
    <property type="match status" value="1"/>
</dbReference>
<keyword evidence="2" id="KW-1133">Transmembrane helix</keyword>
<dbReference type="RefSeq" id="WP_107243482.1">
    <property type="nucleotide sequence ID" value="NZ_PYMJ01000015.1"/>
</dbReference>
<proteinExistence type="predicted"/>
<keyword evidence="1" id="KW-0175">Coiled coil</keyword>
<reference evidence="3 4" key="1">
    <citation type="submission" date="2018-01" db="EMBL/GenBank/DDBJ databases">
        <title>Whole genome sequencing of Histamine producing bacteria.</title>
        <authorList>
            <person name="Butler K."/>
        </authorList>
    </citation>
    <scope>NUCLEOTIDE SEQUENCE [LARGE SCALE GENOMIC DNA]</scope>
    <source>
        <strain evidence="3 4">JCM 12947</strain>
    </source>
</reference>
<comment type="caution">
    <text evidence="3">The sequence shown here is derived from an EMBL/GenBank/DDBJ whole genome shotgun (WGS) entry which is preliminary data.</text>
</comment>
<dbReference type="Proteomes" id="UP000240987">
    <property type="component" value="Unassembled WGS sequence"/>
</dbReference>
<feature type="transmembrane region" description="Helical" evidence="2">
    <location>
        <begin position="224"/>
        <end position="242"/>
    </location>
</feature>
<evidence type="ECO:0000313" key="4">
    <source>
        <dbReference type="Proteomes" id="UP000240987"/>
    </source>
</evidence>
<accession>A0A2T3JEJ5</accession>
<evidence type="ECO:0000256" key="2">
    <source>
        <dbReference type="SAM" id="Phobius"/>
    </source>
</evidence>
<dbReference type="OrthoDB" id="10008590at2"/>
<keyword evidence="4" id="KW-1185">Reference proteome</keyword>
<dbReference type="Gene3D" id="1.20.1170.10">
    <property type="match status" value="1"/>
</dbReference>
<feature type="coiled-coil region" evidence="1">
    <location>
        <begin position="170"/>
        <end position="197"/>
    </location>
</feature>
<organism evidence="3 4">
    <name type="scientific">Photobacterium frigidiphilum</name>
    <dbReference type="NCBI Taxonomy" id="264736"/>
    <lineage>
        <taxon>Bacteria</taxon>
        <taxon>Pseudomonadati</taxon>
        <taxon>Pseudomonadota</taxon>
        <taxon>Gammaproteobacteria</taxon>
        <taxon>Vibrionales</taxon>
        <taxon>Vibrionaceae</taxon>
        <taxon>Photobacterium</taxon>
    </lineage>
</organism>